<dbReference type="Proteomes" id="UP000429644">
    <property type="component" value="Unassembled WGS sequence"/>
</dbReference>
<gene>
    <name evidence="1" type="ORF">GB882_04655</name>
</gene>
<sequence length="240" mass="25341">MALTAPVGGARHADAPRAVGLVTSFFAAALEAVESWRHELAADLAAAGGAGRLTVAQTDGLVEPYARTCFSVPGLPVYGAGFVAARGLLLDANSHLAWWQGPQQSQLTLAAQAIDKEHIDYSGLEWYRVPMSTGAAHIAGPYVDYLCSDEYTVTAAVPVHLDGEFAGVAGLDLLVDGIERELVPLLEDEEGDFTIVNGLDRVVLSTDPSRATGDSLRSDPTLLTLRRFPCPDLSLAVLAD</sequence>
<protein>
    <recommendedName>
        <fullName evidence="3">Cache domain-containing protein</fullName>
    </recommendedName>
</protein>
<dbReference type="RefSeq" id="WP_152230572.1">
    <property type="nucleotide sequence ID" value="NZ_BAAAOT010000002.1"/>
</dbReference>
<evidence type="ECO:0000313" key="1">
    <source>
        <dbReference type="EMBL" id="MPV87947.1"/>
    </source>
</evidence>
<dbReference type="Gene3D" id="3.30.450.20">
    <property type="entry name" value="PAS domain"/>
    <property type="match status" value="1"/>
</dbReference>
<keyword evidence="2" id="KW-1185">Reference proteome</keyword>
<reference evidence="1 2" key="1">
    <citation type="submission" date="2019-10" db="EMBL/GenBank/DDBJ databases">
        <title>Georgenia wutianyii sp. nov. and Georgenia yuyongxinii sp. nov. isolated from plateau pika (Ochotona curzoniae) in the Qinghai-Tibet plateau of China.</title>
        <authorList>
            <person name="Tian Z."/>
        </authorList>
    </citation>
    <scope>NUCLEOTIDE SEQUENCE [LARGE SCALE GENOMIC DNA]</scope>
    <source>
        <strain evidence="1 2">JCM 15130</strain>
    </source>
</reference>
<name>A0A7J9UTK1_9MICO</name>
<evidence type="ECO:0008006" key="3">
    <source>
        <dbReference type="Google" id="ProtNLM"/>
    </source>
</evidence>
<evidence type="ECO:0000313" key="2">
    <source>
        <dbReference type="Proteomes" id="UP000429644"/>
    </source>
</evidence>
<dbReference type="CDD" id="cd12913">
    <property type="entry name" value="PDC1_MCP_like"/>
    <property type="match status" value="1"/>
</dbReference>
<dbReference type="OrthoDB" id="8687362at2"/>
<organism evidence="1 2">
    <name type="scientific">Georgenia ruanii</name>
    <dbReference type="NCBI Taxonomy" id="348442"/>
    <lineage>
        <taxon>Bacteria</taxon>
        <taxon>Bacillati</taxon>
        <taxon>Actinomycetota</taxon>
        <taxon>Actinomycetes</taxon>
        <taxon>Micrococcales</taxon>
        <taxon>Bogoriellaceae</taxon>
        <taxon>Georgenia</taxon>
    </lineage>
</organism>
<dbReference type="AlphaFoldDB" id="A0A7J9UTK1"/>
<accession>A0A7J9UTK1</accession>
<dbReference type="EMBL" id="WHPD01001020">
    <property type="protein sequence ID" value="MPV87947.1"/>
    <property type="molecule type" value="Genomic_DNA"/>
</dbReference>
<proteinExistence type="predicted"/>
<comment type="caution">
    <text evidence="1">The sequence shown here is derived from an EMBL/GenBank/DDBJ whole genome shotgun (WGS) entry which is preliminary data.</text>
</comment>
<dbReference type="Pfam" id="PF22673">
    <property type="entry name" value="MCP-like_PDC_1"/>
    <property type="match status" value="1"/>
</dbReference>